<evidence type="ECO:0000313" key="2">
    <source>
        <dbReference type="EMBL" id="SDF86041.1"/>
    </source>
</evidence>
<dbReference type="EMBL" id="FMZW01000080">
    <property type="protein sequence ID" value="SDF86041.1"/>
    <property type="molecule type" value="Genomic_DNA"/>
</dbReference>
<sequence length="110" mass="11928">MQDFGDCIQSFQIGPQRVQPLSASPIATTPPSTTNLRNMYAPTTREQATGRRNWGIFKPGTALAAQCASERSAVRVGARARVGRAAGAHWFDRAAAQITVRNKAEKESIK</sequence>
<reference evidence="2 3" key="1">
    <citation type="submission" date="2016-10" db="EMBL/GenBank/DDBJ databases">
        <authorList>
            <person name="de Groot N.N."/>
        </authorList>
    </citation>
    <scope>NUCLEOTIDE SEQUENCE [LARGE SCALE GENOMIC DNA]</scope>
    <source>
        <strain evidence="2 3">R5</strain>
    </source>
</reference>
<dbReference type="RefSeq" id="WP_176937276.1">
    <property type="nucleotide sequence ID" value="NZ_FMZW01000080.1"/>
</dbReference>
<organism evidence="2 3">
    <name type="scientific">Bradyrhizobium brasilense</name>
    <dbReference type="NCBI Taxonomy" id="1419277"/>
    <lineage>
        <taxon>Bacteria</taxon>
        <taxon>Pseudomonadati</taxon>
        <taxon>Pseudomonadota</taxon>
        <taxon>Alphaproteobacteria</taxon>
        <taxon>Hyphomicrobiales</taxon>
        <taxon>Nitrobacteraceae</taxon>
        <taxon>Bradyrhizobium</taxon>
    </lineage>
</organism>
<dbReference type="Proteomes" id="UP000199245">
    <property type="component" value="Unassembled WGS sequence"/>
</dbReference>
<evidence type="ECO:0000256" key="1">
    <source>
        <dbReference type="SAM" id="MobiDB-lite"/>
    </source>
</evidence>
<protein>
    <submittedName>
        <fullName evidence="2">Uncharacterized protein</fullName>
    </submittedName>
</protein>
<evidence type="ECO:0000313" key="3">
    <source>
        <dbReference type="Proteomes" id="UP000199245"/>
    </source>
</evidence>
<name>A0A1G7PIH1_9BRAD</name>
<feature type="compositionally biased region" description="Low complexity" evidence="1">
    <location>
        <begin position="20"/>
        <end position="34"/>
    </location>
</feature>
<dbReference type="AlphaFoldDB" id="A0A1G7PIH1"/>
<accession>A0A1G7PIH1</accession>
<gene>
    <name evidence="2" type="ORF">SAMN05216337_10804</name>
</gene>
<feature type="region of interest" description="Disordered" evidence="1">
    <location>
        <begin position="15"/>
        <end position="38"/>
    </location>
</feature>
<proteinExistence type="predicted"/>